<dbReference type="PROSITE" id="PS50109">
    <property type="entry name" value="HIS_KIN"/>
    <property type="match status" value="1"/>
</dbReference>
<comment type="similarity">
    <text evidence="3">In the N-terminal section; belongs to the phytochrome family.</text>
</comment>
<feature type="coiled-coil region" evidence="15">
    <location>
        <begin position="428"/>
        <end position="504"/>
    </location>
</feature>
<feature type="domain" description="Response regulatory" evidence="18">
    <location>
        <begin position="791"/>
        <end position="908"/>
    </location>
</feature>
<evidence type="ECO:0000256" key="5">
    <source>
        <dbReference type="ARBA" id="ARBA00022475"/>
    </source>
</evidence>
<dbReference type="GO" id="GO:0005524">
    <property type="term" value="F:ATP binding"/>
    <property type="evidence" value="ECO:0007669"/>
    <property type="project" value="UniProtKB-KW"/>
</dbReference>
<dbReference type="SMART" id="SM00304">
    <property type="entry name" value="HAMP"/>
    <property type="match status" value="1"/>
</dbReference>
<keyword evidence="11" id="KW-0902">Two-component regulatory system</keyword>
<keyword evidence="21" id="KW-1185">Reference proteome</keyword>
<evidence type="ECO:0000256" key="4">
    <source>
        <dbReference type="ARBA" id="ARBA00012438"/>
    </source>
</evidence>
<dbReference type="InterPro" id="IPR007891">
    <property type="entry name" value="CHASE3"/>
</dbReference>
<evidence type="ECO:0000256" key="1">
    <source>
        <dbReference type="ARBA" id="ARBA00000085"/>
    </source>
</evidence>
<evidence type="ECO:0000256" key="9">
    <source>
        <dbReference type="ARBA" id="ARBA00022777"/>
    </source>
</evidence>
<evidence type="ECO:0000313" key="20">
    <source>
        <dbReference type="EMBL" id="SMF82295.1"/>
    </source>
</evidence>
<dbReference type="SUPFAM" id="SSF55874">
    <property type="entry name" value="ATPase domain of HSP90 chaperone/DNA topoisomerase II/histidine kinase"/>
    <property type="match status" value="1"/>
</dbReference>
<dbReference type="InterPro" id="IPR003661">
    <property type="entry name" value="HisK_dim/P_dom"/>
</dbReference>
<dbReference type="InterPro" id="IPR003594">
    <property type="entry name" value="HATPase_dom"/>
</dbReference>
<dbReference type="InterPro" id="IPR003660">
    <property type="entry name" value="HAMP_dom"/>
</dbReference>
<dbReference type="RefSeq" id="WP_208919070.1">
    <property type="nucleotide sequence ID" value="NZ_LT840184.1"/>
</dbReference>
<comment type="subcellular location">
    <subcellularLocation>
        <location evidence="2">Cell membrane</location>
        <topology evidence="2">Multi-pass membrane protein</topology>
    </subcellularLocation>
</comment>
<protein>
    <recommendedName>
        <fullName evidence="13">Circadian input-output histidine kinase CikA</fullName>
        <ecNumber evidence="4">2.7.13.3</ecNumber>
    </recommendedName>
</protein>
<keyword evidence="5" id="KW-1003">Cell membrane</keyword>
<keyword evidence="8" id="KW-0547">Nucleotide-binding</keyword>
<dbReference type="PROSITE" id="PS50885">
    <property type="entry name" value="HAMP"/>
    <property type="match status" value="1"/>
</dbReference>
<evidence type="ECO:0000256" key="8">
    <source>
        <dbReference type="ARBA" id="ARBA00022741"/>
    </source>
</evidence>
<evidence type="ECO:0000256" key="14">
    <source>
        <dbReference type="PROSITE-ProRule" id="PRU00169"/>
    </source>
</evidence>
<keyword evidence="16" id="KW-1133">Transmembrane helix</keyword>
<dbReference type="InterPro" id="IPR036890">
    <property type="entry name" value="HATPase_C_sf"/>
</dbReference>
<proteinExistence type="inferred from homology"/>
<feature type="transmembrane region" description="Helical" evidence="16">
    <location>
        <begin position="12"/>
        <end position="31"/>
    </location>
</feature>
<dbReference type="Gene3D" id="3.40.50.2300">
    <property type="match status" value="1"/>
</dbReference>
<keyword evidence="6 14" id="KW-0597">Phosphoprotein</keyword>
<dbReference type="InterPro" id="IPR029016">
    <property type="entry name" value="GAF-like_dom_sf"/>
</dbReference>
<sequence length="914" mass="102627">MPNSLKIKIRTKIIFGYVLVLLCLGVFLWVVSGRLTSLQQEADFIEQHDIEVNSLTHEIEKNMLELETGQRGFVITGDPVYLEPFEMALSTWEMNYNKLHQLIADNATQLTNLSNIKDNINKWIEVAGQPAVRIKQAGQDEEALQFFIDDPGQQAMNMIRSQFTEFRDAERQLTSQRIDDMKNSNTNLLISMYSLWAAVALATILAAIVISKSIVRPIRQVTEMISSIADGVADGGNLSRRIKVNTRDEVLDLAENTNKLLSNVSRQAWVKDQVTVMSTLLQSADRLDTLSRFFIHKAAGVMSVPYAALFINRNDTELVKAAAFADPDGEPWDKVRDRFSPGEGLVGQCMIEKRIIQFDDIPPNYVRIESGLGDAEPSSLVVAPVMFEGKVLSVIELAMFKPMDDEKRQLLEQLLQVLGVALNSMLNKMEIQQLYRESQALNEELQVQSEELQAQTEELQAQTEELQMHASESQVLNERLEAQKDAAEQAAKELEKYAEQVEQSSTYKSQFLANMSHELRTPLNSMLILSQILSENKEGHLTEEERNYASVIHKSGSELLNLINDILDLSKVEAGKMVIEVDLVNLTELPEIMRGYFDKSAESKQLRFEIEMDPIVPDIIYSDGMRLHQIIRNLLSNAIKFTDEGKVKLSIGKVDSMNKDDYCSEKEMITFTVEDTGIGISDENLKPIFEAFRQGDGATARKFGGTGLGLSISLQLARLLGGHISVESKEGVGSKFTLYLPANTDGDHNERLFVVPEVAATIEKNPRWNINSLLEDDVQEWDETLQLEGVTVLLVDDDIRNVYGLTNALEKRNMKVLTAQNGYECLEILDMEQNIDVVLLDIMMPEMDGYETMKRIRENSVLQSLPIIVLTAKAMKEDKDKCLAAGASGYFSKPVQLSDVIAAIRVSLMDVKHG</sequence>
<dbReference type="SMART" id="SM00448">
    <property type="entry name" value="REC"/>
    <property type="match status" value="1"/>
</dbReference>
<dbReference type="Pfam" id="PF13185">
    <property type="entry name" value="GAF_2"/>
    <property type="match status" value="1"/>
</dbReference>
<keyword evidence="10" id="KW-0067">ATP-binding</keyword>
<keyword evidence="7" id="KW-0808">Transferase</keyword>
<evidence type="ECO:0000259" key="17">
    <source>
        <dbReference type="PROSITE" id="PS50109"/>
    </source>
</evidence>
<keyword evidence="12 16" id="KW-0472">Membrane</keyword>
<dbReference type="InterPro" id="IPR036097">
    <property type="entry name" value="HisK_dim/P_sf"/>
</dbReference>
<evidence type="ECO:0000259" key="19">
    <source>
        <dbReference type="PROSITE" id="PS50885"/>
    </source>
</evidence>
<evidence type="ECO:0000256" key="2">
    <source>
        <dbReference type="ARBA" id="ARBA00004651"/>
    </source>
</evidence>
<evidence type="ECO:0000256" key="15">
    <source>
        <dbReference type="SAM" id="Coils"/>
    </source>
</evidence>
<dbReference type="CDD" id="cd16922">
    <property type="entry name" value="HATPase_EvgS-ArcB-TorS-like"/>
    <property type="match status" value="1"/>
</dbReference>
<dbReference type="InterPro" id="IPR005467">
    <property type="entry name" value="His_kinase_dom"/>
</dbReference>
<feature type="modified residue" description="4-aspartylphosphate" evidence="14">
    <location>
        <position position="841"/>
    </location>
</feature>
<dbReference type="Gene3D" id="3.30.450.40">
    <property type="match status" value="1"/>
</dbReference>
<evidence type="ECO:0000256" key="16">
    <source>
        <dbReference type="SAM" id="Phobius"/>
    </source>
</evidence>
<dbReference type="SMART" id="SM00387">
    <property type="entry name" value="HATPase_c"/>
    <property type="match status" value="1"/>
</dbReference>
<dbReference type="PRINTS" id="PR00344">
    <property type="entry name" value="BCTRLSENSOR"/>
</dbReference>
<dbReference type="SUPFAM" id="SSF52172">
    <property type="entry name" value="CheY-like"/>
    <property type="match status" value="1"/>
</dbReference>
<dbReference type="Pfam" id="PF00672">
    <property type="entry name" value="HAMP"/>
    <property type="match status" value="1"/>
</dbReference>
<dbReference type="GO" id="GO:0005886">
    <property type="term" value="C:plasma membrane"/>
    <property type="evidence" value="ECO:0007669"/>
    <property type="project" value="UniProtKB-SubCell"/>
</dbReference>
<reference evidence="20 21" key="1">
    <citation type="submission" date="2017-04" db="EMBL/GenBank/DDBJ databases">
        <authorList>
            <person name="Afonso C.L."/>
            <person name="Miller P.J."/>
            <person name="Scott M.A."/>
            <person name="Spackman E."/>
            <person name="Goraichik I."/>
            <person name="Dimitrov K.M."/>
            <person name="Suarez D.L."/>
            <person name="Swayne D.E."/>
        </authorList>
    </citation>
    <scope>NUCLEOTIDE SEQUENCE [LARGE SCALE GENOMIC DNA]</scope>
    <source>
        <strain evidence="20 21">N3/975</strain>
    </source>
</reference>
<dbReference type="InterPro" id="IPR011006">
    <property type="entry name" value="CheY-like_superfamily"/>
</dbReference>
<dbReference type="Gene3D" id="1.10.287.130">
    <property type="match status" value="1"/>
</dbReference>
<dbReference type="Gene3D" id="6.10.340.10">
    <property type="match status" value="1"/>
</dbReference>
<evidence type="ECO:0000259" key="18">
    <source>
        <dbReference type="PROSITE" id="PS50110"/>
    </source>
</evidence>
<dbReference type="InterPro" id="IPR003018">
    <property type="entry name" value="GAF"/>
</dbReference>
<dbReference type="SUPFAM" id="SSF158472">
    <property type="entry name" value="HAMP domain-like"/>
    <property type="match status" value="1"/>
</dbReference>
<dbReference type="Pfam" id="PF00072">
    <property type="entry name" value="Response_reg"/>
    <property type="match status" value="1"/>
</dbReference>
<dbReference type="PANTHER" id="PTHR45339:SF1">
    <property type="entry name" value="HYBRID SIGNAL TRANSDUCTION HISTIDINE KINASE J"/>
    <property type="match status" value="1"/>
</dbReference>
<keyword evidence="9 20" id="KW-0418">Kinase</keyword>
<dbReference type="PANTHER" id="PTHR45339">
    <property type="entry name" value="HYBRID SIGNAL TRANSDUCTION HISTIDINE KINASE J"/>
    <property type="match status" value="1"/>
</dbReference>
<dbReference type="Proteomes" id="UP000192940">
    <property type="component" value="Chromosome I"/>
</dbReference>
<dbReference type="Gene3D" id="3.30.565.10">
    <property type="entry name" value="Histidine kinase-like ATPase, C-terminal domain"/>
    <property type="match status" value="1"/>
</dbReference>
<dbReference type="GO" id="GO:0000155">
    <property type="term" value="F:phosphorelay sensor kinase activity"/>
    <property type="evidence" value="ECO:0007669"/>
    <property type="project" value="InterPro"/>
</dbReference>
<keyword evidence="16" id="KW-0812">Transmembrane</keyword>
<dbReference type="EMBL" id="LT840184">
    <property type="protein sequence ID" value="SMF82295.1"/>
    <property type="molecule type" value="Genomic_DNA"/>
</dbReference>
<dbReference type="AlphaFoldDB" id="A0A1X7HAM0"/>
<evidence type="ECO:0000256" key="12">
    <source>
        <dbReference type="ARBA" id="ARBA00023136"/>
    </source>
</evidence>
<evidence type="ECO:0000256" key="3">
    <source>
        <dbReference type="ARBA" id="ARBA00006402"/>
    </source>
</evidence>
<dbReference type="STRING" id="1313296.SAMN05661091_2153"/>
<dbReference type="PROSITE" id="PS50110">
    <property type="entry name" value="RESPONSE_REGULATORY"/>
    <property type="match status" value="1"/>
</dbReference>
<dbReference type="CDD" id="cd19410">
    <property type="entry name" value="HK9-like_sensor"/>
    <property type="match status" value="1"/>
</dbReference>
<dbReference type="Pfam" id="PF02518">
    <property type="entry name" value="HATPase_c"/>
    <property type="match status" value="1"/>
</dbReference>
<dbReference type="SMART" id="SM00388">
    <property type="entry name" value="HisKA"/>
    <property type="match status" value="1"/>
</dbReference>
<name>A0A1X7HAM0_9BACL</name>
<dbReference type="CDD" id="cd00082">
    <property type="entry name" value="HisKA"/>
    <property type="match status" value="1"/>
</dbReference>
<evidence type="ECO:0000256" key="7">
    <source>
        <dbReference type="ARBA" id="ARBA00022679"/>
    </source>
</evidence>
<feature type="transmembrane region" description="Helical" evidence="16">
    <location>
        <begin position="188"/>
        <end position="210"/>
    </location>
</feature>
<dbReference type="SUPFAM" id="SSF47384">
    <property type="entry name" value="Homodimeric domain of signal transducing histidine kinase"/>
    <property type="match status" value="1"/>
</dbReference>
<dbReference type="CDD" id="cd17546">
    <property type="entry name" value="REC_hyHK_CKI1_RcsC-like"/>
    <property type="match status" value="1"/>
</dbReference>
<dbReference type="Pfam" id="PF05227">
    <property type="entry name" value="CHASE3"/>
    <property type="match status" value="1"/>
</dbReference>
<gene>
    <name evidence="20" type="ORF">SAMN05661091_2153</name>
</gene>
<dbReference type="InterPro" id="IPR001789">
    <property type="entry name" value="Sig_transdc_resp-reg_receiver"/>
</dbReference>
<evidence type="ECO:0000256" key="10">
    <source>
        <dbReference type="ARBA" id="ARBA00022840"/>
    </source>
</evidence>
<evidence type="ECO:0000256" key="11">
    <source>
        <dbReference type="ARBA" id="ARBA00023012"/>
    </source>
</evidence>
<dbReference type="EC" id="2.7.13.3" evidence="4"/>
<evidence type="ECO:0000256" key="6">
    <source>
        <dbReference type="ARBA" id="ARBA00022553"/>
    </source>
</evidence>
<comment type="catalytic activity">
    <reaction evidence="1">
        <text>ATP + protein L-histidine = ADP + protein N-phospho-L-histidine.</text>
        <dbReference type="EC" id="2.7.13.3"/>
    </reaction>
</comment>
<evidence type="ECO:0000256" key="13">
    <source>
        <dbReference type="ARBA" id="ARBA00074306"/>
    </source>
</evidence>
<dbReference type="CDD" id="cd06225">
    <property type="entry name" value="HAMP"/>
    <property type="match status" value="1"/>
</dbReference>
<dbReference type="Pfam" id="PF00512">
    <property type="entry name" value="HisKA"/>
    <property type="match status" value="1"/>
</dbReference>
<organism evidence="20 21">
    <name type="scientific">Paenibacillus uliginis N3/975</name>
    <dbReference type="NCBI Taxonomy" id="1313296"/>
    <lineage>
        <taxon>Bacteria</taxon>
        <taxon>Bacillati</taxon>
        <taxon>Bacillota</taxon>
        <taxon>Bacilli</taxon>
        <taxon>Bacillales</taxon>
        <taxon>Paenibacillaceae</taxon>
        <taxon>Paenibacillus</taxon>
    </lineage>
</organism>
<dbReference type="SUPFAM" id="SSF55781">
    <property type="entry name" value="GAF domain-like"/>
    <property type="match status" value="1"/>
</dbReference>
<dbReference type="FunFam" id="3.30.565.10:FF:000010">
    <property type="entry name" value="Sensor histidine kinase RcsC"/>
    <property type="match status" value="1"/>
</dbReference>
<accession>A0A1X7HAM0</accession>
<feature type="domain" description="Histidine kinase" evidence="17">
    <location>
        <begin position="514"/>
        <end position="744"/>
    </location>
</feature>
<feature type="domain" description="HAMP" evidence="19">
    <location>
        <begin position="212"/>
        <end position="269"/>
    </location>
</feature>
<dbReference type="InterPro" id="IPR004358">
    <property type="entry name" value="Sig_transdc_His_kin-like_C"/>
</dbReference>
<keyword evidence="15" id="KW-0175">Coiled coil</keyword>
<evidence type="ECO:0000313" key="21">
    <source>
        <dbReference type="Proteomes" id="UP000192940"/>
    </source>
</evidence>